<dbReference type="EMBL" id="CP013659">
    <property type="protein sequence ID" value="ALS75352.1"/>
    <property type="molecule type" value="Genomic_DNA"/>
</dbReference>
<gene>
    <name evidence="1" type="ORF">AUC31_09015</name>
</gene>
<dbReference type="RefSeq" id="WP_058382059.1">
    <property type="nucleotide sequence ID" value="NZ_CP013659.2"/>
</dbReference>
<organism evidence="1 2">
    <name type="scientific">Planococcus rifietoensis</name>
    <dbReference type="NCBI Taxonomy" id="200991"/>
    <lineage>
        <taxon>Bacteria</taxon>
        <taxon>Bacillati</taxon>
        <taxon>Bacillota</taxon>
        <taxon>Bacilli</taxon>
        <taxon>Bacillales</taxon>
        <taxon>Caryophanaceae</taxon>
        <taxon>Planococcus</taxon>
    </lineage>
</organism>
<evidence type="ECO:0000313" key="2">
    <source>
        <dbReference type="Proteomes" id="UP000067683"/>
    </source>
</evidence>
<dbReference type="KEGG" id="prt:AUC31_09015"/>
<dbReference type="Proteomes" id="UP000067683">
    <property type="component" value="Chromosome"/>
</dbReference>
<protein>
    <recommendedName>
        <fullName evidence="3">Arylamine N-acetyltransferase</fullName>
    </recommendedName>
</protein>
<dbReference type="STRING" id="200991.AUC31_09015"/>
<evidence type="ECO:0008006" key="3">
    <source>
        <dbReference type="Google" id="ProtNLM"/>
    </source>
</evidence>
<dbReference type="InterPro" id="IPR038765">
    <property type="entry name" value="Papain-like_cys_pep_sf"/>
</dbReference>
<evidence type="ECO:0000313" key="1">
    <source>
        <dbReference type="EMBL" id="ALS75352.1"/>
    </source>
</evidence>
<dbReference type="OrthoDB" id="2591886at2"/>
<accession>A0A0U2XRW9</accession>
<dbReference type="AlphaFoldDB" id="A0A0U2XRW9"/>
<keyword evidence="2" id="KW-1185">Reference proteome</keyword>
<proteinExistence type="predicted"/>
<name>A0A0U2XRW9_9BACL</name>
<sequence length="252" mass="28528">MRAGEHLLNVWRRFDGLPMDNLVKAWNYERAGLKKQRSVEQMREHREAYGLGGNCFDLALWLIAEFREAGIEAYAVGSELSTEGAHAAVLALDDTGRRFLCDLGDQWIQPILVDSQDPAFSDVPQSGFFPGADVQLSAEPDGLTIIYQRPGGKLSVQKYSLDPIGEEAFWQAAEYSQHQLGKTPLIEVRVPFEGEIAHWEFDDWHSELSTSKGLFKEEPAASFDAWVERIHERSGYDRDIIEEALAFYKSMD</sequence>
<reference evidence="1" key="1">
    <citation type="submission" date="2016-01" db="EMBL/GenBank/DDBJ databases">
        <title>Complete genome of Planococcus rifietoensis type strain M8.</title>
        <authorList>
            <person name="See-Too W.S."/>
        </authorList>
    </citation>
    <scope>NUCLEOTIDE SEQUENCE [LARGE SCALE GENOMIC DNA]</scope>
    <source>
        <strain evidence="1">M8</strain>
    </source>
</reference>
<dbReference type="SUPFAM" id="SSF54001">
    <property type="entry name" value="Cysteine proteinases"/>
    <property type="match status" value="1"/>
</dbReference>